<dbReference type="PANTHER" id="PTHR35790">
    <property type="entry name" value="HTH-TYPE TRANSCRIPTIONAL REGULATOR PCHR"/>
    <property type="match status" value="1"/>
</dbReference>
<dbReference type="AlphaFoldDB" id="A0A430AI25"/>
<dbReference type="GO" id="GO:0003700">
    <property type="term" value="F:DNA-binding transcription factor activity"/>
    <property type="evidence" value="ECO:0007669"/>
    <property type="project" value="InterPro"/>
</dbReference>
<evidence type="ECO:0000256" key="3">
    <source>
        <dbReference type="ARBA" id="ARBA00023163"/>
    </source>
</evidence>
<dbReference type="InterPro" id="IPR036388">
    <property type="entry name" value="WH-like_DNA-bd_sf"/>
</dbReference>
<comment type="caution">
    <text evidence="5">The sequence shown here is derived from an EMBL/GenBank/DDBJ whole genome shotgun (WGS) entry which is preliminary data.</text>
</comment>
<dbReference type="EMBL" id="NGJZ01000001">
    <property type="protein sequence ID" value="RSU07735.1"/>
    <property type="molecule type" value="Genomic_DNA"/>
</dbReference>
<sequence length="156" mass="18507">MGKEEQMMLEIRQVFNKMAWLNKLKMEKALAGHSPSEVHCIEYIGKHPETNVTQLATAFFMTKGAISKLTQKLINKKLIVRYQKKENKKEVYFCLTDKGHEIFDIHEKLHQEFRQRDKEILDELTPEQIDKVLSFTERYSQHLDLEIAKKQFPDNK</sequence>
<evidence type="ECO:0000313" key="6">
    <source>
        <dbReference type="Proteomes" id="UP000288669"/>
    </source>
</evidence>
<evidence type="ECO:0000259" key="4">
    <source>
        <dbReference type="PROSITE" id="PS50995"/>
    </source>
</evidence>
<accession>A0A430AI25</accession>
<dbReference type="InterPro" id="IPR036390">
    <property type="entry name" value="WH_DNA-bd_sf"/>
</dbReference>
<name>A0A430AI25_9ENTE</name>
<keyword evidence="3" id="KW-0804">Transcription</keyword>
<evidence type="ECO:0000256" key="2">
    <source>
        <dbReference type="ARBA" id="ARBA00023125"/>
    </source>
</evidence>
<dbReference type="GO" id="GO:0003677">
    <property type="term" value="F:DNA binding"/>
    <property type="evidence" value="ECO:0007669"/>
    <property type="project" value="UniProtKB-KW"/>
</dbReference>
<dbReference type="InterPro" id="IPR052067">
    <property type="entry name" value="Metal_resp_HTH_trans_reg"/>
</dbReference>
<evidence type="ECO:0000256" key="1">
    <source>
        <dbReference type="ARBA" id="ARBA00023015"/>
    </source>
</evidence>
<reference evidence="5 6" key="1">
    <citation type="submission" date="2017-05" db="EMBL/GenBank/DDBJ databases">
        <title>Vagococcus spp. assemblies.</title>
        <authorList>
            <person name="Gulvik C.A."/>
        </authorList>
    </citation>
    <scope>NUCLEOTIDE SEQUENCE [LARGE SCALE GENOMIC DNA]</scope>
    <source>
        <strain evidence="5 6">DSM 24756</strain>
    </source>
</reference>
<protein>
    <submittedName>
        <fullName evidence="5">MarR family transcriptional regulator</fullName>
    </submittedName>
</protein>
<dbReference type="Proteomes" id="UP000288669">
    <property type="component" value="Unassembled WGS sequence"/>
</dbReference>
<organism evidence="5 6">
    <name type="scientific">Vagococcus entomophilus</name>
    <dbReference type="NCBI Taxonomy" id="1160095"/>
    <lineage>
        <taxon>Bacteria</taxon>
        <taxon>Bacillati</taxon>
        <taxon>Bacillota</taxon>
        <taxon>Bacilli</taxon>
        <taxon>Lactobacillales</taxon>
        <taxon>Enterococcaceae</taxon>
        <taxon>Vagococcus</taxon>
    </lineage>
</organism>
<dbReference type="RefSeq" id="WP_126821645.1">
    <property type="nucleotide sequence ID" value="NZ_JBHLWU010000001.1"/>
</dbReference>
<dbReference type="Gene3D" id="1.10.10.10">
    <property type="entry name" value="Winged helix-like DNA-binding domain superfamily/Winged helix DNA-binding domain"/>
    <property type="match status" value="1"/>
</dbReference>
<feature type="domain" description="HTH marR-type" evidence="4">
    <location>
        <begin position="4"/>
        <end position="141"/>
    </location>
</feature>
<dbReference type="PANTHER" id="PTHR35790:SF4">
    <property type="entry name" value="HTH-TYPE TRANSCRIPTIONAL REGULATOR PCHR"/>
    <property type="match status" value="1"/>
</dbReference>
<dbReference type="InterPro" id="IPR000835">
    <property type="entry name" value="HTH_MarR-typ"/>
</dbReference>
<keyword evidence="1" id="KW-0805">Transcription regulation</keyword>
<dbReference type="PROSITE" id="PS50995">
    <property type="entry name" value="HTH_MARR_2"/>
    <property type="match status" value="1"/>
</dbReference>
<gene>
    <name evidence="5" type="ORF">CBF30_00395</name>
</gene>
<keyword evidence="6" id="KW-1185">Reference proteome</keyword>
<dbReference type="Pfam" id="PF01047">
    <property type="entry name" value="MarR"/>
    <property type="match status" value="1"/>
</dbReference>
<dbReference type="OrthoDB" id="5358347at2"/>
<evidence type="ECO:0000313" key="5">
    <source>
        <dbReference type="EMBL" id="RSU07735.1"/>
    </source>
</evidence>
<dbReference type="SUPFAM" id="SSF46785">
    <property type="entry name" value="Winged helix' DNA-binding domain"/>
    <property type="match status" value="1"/>
</dbReference>
<proteinExistence type="predicted"/>
<dbReference type="SMART" id="SM00347">
    <property type="entry name" value="HTH_MARR"/>
    <property type="match status" value="1"/>
</dbReference>
<keyword evidence="2" id="KW-0238">DNA-binding</keyword>